<gene>
    <name evidence="1" type="ORF">I6G90_06210</name>
</gene>
<reference evidence="1 2" key="1">
    <citation type="submission" date="2020-12" db="EMBL/GenBank/DDBJ databases">
        <title>FDA dAtabase for Regulatory Grade micrObial Sequences (FDA-ARGOS): Supporting development and validation of Infectious Disease Dx tests.</title>
        <authorList>
            <person name="Sproer C."/>
            <person name="Gronow S."/>
            <person name="Severitt S."/>
            <person name="Schroder I."/>
            <person name="Tallon L."/>
            <person name="Sadzewicz L."/>
            <person name="Zhao X."/>
            <person name="Boylan J."/>
            <person name="Ott S."/>
            <person name="Bowen H."/>
            <person name="Vavikolanu K."/>
            <person name="Mehta A."/>
            <person name="Aluvathingal J."/>
            <person name="Nadendla S."/>
            <person name="Lowell S."/>
            <person name="Myers T."/>
            <person name="Yan Y."/>
            <person name="Sichtig H."/>
        </authorList>
    </citation>
    <scope>NUCLEOTIDE SEQUENCE [LARGE SCALE GENOMIC DNA]</scope>
    <source>
        <strain evidence="1 2">FDAARGOS_933</strain>
    </source>
</reference>
<organism evidence="1 2">
    <name type="scientific">Aeromonas allosaccharophila</name>
    <dbReference type="NCBI Taxonomy" id="656"/>
    <lineage>
        <taxon>Bacteria</taxon>
        <taxon>Pseudomonadati</taxon>
        <taxon>Pseudomonadota</taxon>
        <taxon>Gammaproteobacteria</taxon>
        <taxon>Aeromonadales</taxon>
        <taxon>Aeromonadaceae</taxon>
        <taxon>Aeromonas</taxon>
    </lineage>
</organism>
<dbReference type="SUPFAM" id="SSF52402">
    <property type="entry name" value="Adenine nucleotide alpha hydrolases-like"/>
    <property type="match status" value="1"/>
</dbReference>
<protein>
    <submittedName>
        <fullName evidence="1">Universal stress protein</fullName>
    </submittedName>
</protein>
<evidence type="ECO:0000313" key="1">
    <source>
        <dbReference type="EMBL" id="QPR56012.1"/>
    </source>
</evidence>
<accession>A0A7T2PI34</accession>
<dbReference type="Proteomes" id="UP000595101">
    <property type="component" value="Chromosome"/>
</dbReference>
<dbReference type="EMBL" id="CP065745">
    <property type="protein sequence ID" value="QPR56012.1"/>
    <property type="molecule type" value="Genomic_DNA"/>
</dbReference>
<dbReference type="GeneID" id="60785182"/>
<proteinExistence type="predicted"/>
<dbReference type="AlphaFoldDB" id="A0A7T2PI34"/>
<sequence>MLMLQGVDGEHVLFQYATALAKTLNGKLTLVHVIFNQKENARVLNVDIRSSISDRERAIRQKINEWRLSTDIMPEIETLLTDNISNDLQTLLEQRKINLLVIGHHQHLIDYSLTPLLIKTLCIPVLIYPLDKYI</sequence>
<name>A0A7T2PI34_9GAMM</name>
<dbReference type="Gene3D" id="3.40.50.620">
    <property type="entry name" value="HUPs"/>
    <property type="match status" value="1"/>
</dbReference>
<dbReference type="InterPro" id="IPR014729">
    <property type="entry name" value="Rossmann-like_a/b/a_fold"/>
</dbReference>
<dbReference type="RefSeq" id="WP_197930289.1">
    <property type="nucleotide sequence ID" value="NZ_CP065745.1"/>
</dbReference>
<evidence type="ECO:0000313" key="2">
    <source>
        <dbReference type="Proteomes" id="UP000595101"/>
    </source>
</evidence>
<dbReference type="KEGG" id="aall:I6G90_06210"/>